<dbReference type="Pfam" id="PF00795">
    <property type="entry name" value="CN_hydrolase"/>
    <property type="match status" value="1"/>
</dbReference>
<dbReference type="InterPro" id="IPR003010">
    <property type="entry name" value="C-N_Hydrolase"/>
</dbReference>
<evidence type="ECO:0000256" key="2">
    <source>
        <dbReference type="ARBA" id="ARBA00022801"/>
    </source>
</evidence>
<reference evidence="7 8" key="1">
    <citation type="journal article" date="2016" name="Nat. Commun.">
        <title>Ectomycorrhizal ecology is imprinted in the genome of the dominant symbiotic fungus Cenococcum geophilum.</title>
        <authorList>
            <consortium name="DOE Joint Genome Institute"/>
            <person name="Peter M."/>
            <person name="Kohler A."/>
            <person name="Ohm R.A."/>
            <person name="Kuo A."/>
            <person name="Krutzmann J."/>
            <person name="Morin E."/>
            <person name="Arend M."/>
            <person name="Barry K.W."/>
            <person name="Binder M."/>
            <person name="Choi C."/>
            <person name="Clum A."/>
            <person name="Copeland A."/>
            <person name="Grisel N."/>
            <person name="Haridas S."/>
            <person name="Kipfer T."/>
            <person name="LaButti K."/>
            <person name="Lindquist E."/>
            <person name="Lipzen A."/>
            <person name="Maire R."/>
            <person name="Meier B."/>
            <person name="Mihaltcheva S."/>
            <person name="Molinier V."/>
            <person name="Murat C."/>
            <person name="Poggeler S."/>
            <person name="Quandt C.A."/>
            <person name="Sperisen C."/>
            <person name="Tritt A."/>
            <person name="Tisserant E."/>
            <person name="Crous P.W."/>
            <person name="Henrissat B."/>
            <person name="Nehls U."/>
            <person name="Egli S."/>
            <person name="Spatafora J.W."/>
            <person name="Grigoriev I.V."/>
            <person name="Martin F.M."/>
        </authorList>
    </citation>
    <scope>NUCLEOTIDE SEQUENCE [LARGE SCALE GENOMIC DNA]</scope>
    <source>
        <strain evidence="7 8">CBS 207.34</strain>
    </source>
</reference>
<dbReference type="InterPro" id="IPR044149">
    <property type="entry name" value="Nitrilases_CHs"/>
</dbReference>
<gene>
    <name evidence="7" type="ORF">AOQ84DRAFT_380537</name>
</gene>
<dbReference type="InterPro" id="IPR036526">
    <property type="entry name" value="C-N_Hydrolase_sf"/>
</dbReference>
<comment type="similarity">
    <text evidence="1">Belongs to the carbon-nitrogen hydrolase superfamily. Nitrilase family.</text>
</comment>
<dbReference type="OrthoDB" id="10250282at2759"/>
<sequence length="326" mass="35730">MSSSDPQLTVRVAVTQAEPKWLDLEETVKKTCRLIEEAAGNEALLITFPECWIPGYPAWVWSRPVDFGMAAAYTKNALKVDSPHMSRICASAAENGINVALGFAENYNNSLYIAQAIIGADGELKMKRRKMKPTHMERTVFGDASGSSLANVVNLEAVGRVGALACWEHAQPLLKYHTCTQSEEIHVAAWPPVYAHTGGPGLWSMSSQGCRNLSQTYAIESQTFVLHTTSVLSQKGIDHMRTALGVTMNVPGGGSSAIFGPDGRQLSKEMPETEEGILYADLNMDDVLEAKGFLDICGHYSRPDMLWLGVDDREKPHRKGDNEFGR</sequence>
<dbReference type="PANTHER" id="PTHR46044">
    <property type="entry name" value="NITRILASE"/>
    <property type="match status" value="1"/>
</dbReference>
<name>A0A8E2JPD8_9PEZI</name>
<accession>A0A8E2JPD8</accession>
<evidence type="ECO:0000256" key="4">
    <source>
        <dbReference type="ARBA" id="ARBA00036406"/>
    </source>
</evidence>
<dbReference type="GO" id="GO:0016836">
    <property type="term" value="F:hydro-lyase activity"/>
    <property type="evidence" value="ECO:0007669"/>
    <property type="project" value="UniProtKB-ARBA"/>
</dbReference>
<dbReference type="EC" id="3.5.5.1" evidence="5"/>
<dbReference type="SUPFAM" id="SSF56317">
    <property type="entry name" value="Carbon-nitrogen hydrolase"/>
    <property type="match status" value="1"/>
</dbReference>
<keyword evidence="3" id="KW-0456">Lyase</keyword>
<dbReference type="AlphaFoldDB" id="A0A8E2JPD8"/>
<evidence type="ECO:0000313" key="7">
    <source>
        <dbReference type="EMBL" id="OCL04487.1"/>
    </source>
</evidence>
<feature type="domain" description="CN hydrolase" evidence="6">
    <location>
        <begin position="10"/>
        <end position="284"/>
    </location>
</feature>
<dbReference type="PROSITE" id="PS00921">
    <property type="entry name" value="NITRIL_CHT_2"/>
    <property type="match status" value="1"/>
</dbReference>
<evidence type="ECO:0000313" key="8">
    <source>
        <dbReference type="Proteomes" id="UP000250140"/>
    </source>
</evidence>
<keyword evidence="2 7" id="KW-0378">Hydrolase</keyword>
<dbReference type="GO" id="GO:0000257">
    <property type="term" value="F:nitrilase activity"/>
    <property type="evidence" value="ECO:0007669"/>
    <property type="project" value="UniProtKB-EC"/>
</dbReference>
<evidence type="ECO:0000256" key="3">
    <source>
        <dbReference type="ARBA" id="ARBA00023239"/>
    </source>
</evidence>
<proteinExistence type="inferred from homology"/>
<evidence type="ECO:0000259" key="6">
    <source>
        <dbReference type="PROSITE" id="PS50263"/>
    </source>
</evidence>
<evidence type="ECO:0000256" key="5">
    <source>
        <dbReference type="ARBA" id="ARBA00039045"/>
    </source>
</evidence>
<dbReference type="FunFam" id="3.60.110.10:FF:000011">
    <property type="entry name" value="Cyanide hydratase"/>
    <property type="match status" value="1"/>
</dbReference>
<dbReference type="Gene3D" id="3.60.110.10">
    <property type="entry name" value="Carbon-nitrogen hydrolase"/>
    <property type="match status" value="1"/>
</dbReference>
<dbReference type="Proteomes" id="UP000250140">
    <property type="component" value="Unassembled WGS sequence"/>
</dbReference>
<evidence type="ECO:0000256" key="1">
    <source>
        <dbReference type="ARBA" id="ARBA00008129"/>
    </source>
</evidence>
<dbReference type="PANTHER" id="PTHR46044:SF14">
    <property type="entry name" value="ARYLACETONITRILASE"/>
    <property type="match status" value="1"/>
</dbReference>
<organism evidence="7 8">
    <name type="scientific">Glonium stellatum</name>
    <dbReference type="NCBI Taxonomy" id="574774"/>
    <lineage>
        <taxon>Eukaryota</taxon>
        <taxon>Fungi</taxon>
        <taxon>Dikarya</taxon>
        <taxon>Ascomycota</taxon>
        <taxon>Pezizomycotina</taxon>
        <taxon>Dothideomycetes</taxon>
        <taxon>Pleosporomycetidae</taxon>
        <taxon>Gloniales</taxon>
        <taxon>Gloniaceae</taxon>
        <taxon>Glonium</taxon>
    </lineage>
</organism>
<comment type="catalytic activity">
    <reaction evidence="4">
        <text>a nitrile + 2 H2O = a carboxylate + NH4(+)</text>
        <dbReference type="Rhea" id="RHEA:21724"/>
        <dbReference type="ChEBI" id="CHEBI:15377"/>
        <dbReference type="ChEBI" id="CHEBI:18379"/>
        <dbReference type="ChEBI" id="CHEBI:28938"/>
        <dbReference type="ChEBI" id="CHEBI:29067"/>
        <dbReference type="EC" id="3.5.5.1"/>
    </reaction>
</comment>
<dbReference type="EMBL" id="KV750492">
    <property type="protein sequence ID" value="OCL04487.1"/>
    <property type="molecule type" value="Genomic_DNA"/>
</dbReference>
<dbReference type="InterPro" id="IPR000132">
    <property type="entry name" value="Nitrilase/CN_hydratase_CS"/>
</dbReference>
<dbReference type="CDD" id="cd07564">
    <property type="entry name" value="nitrilases_CHs"/>
    <property type="match status" value="1"/>
</dbReference>
<dbReference type="PROSITE" id="PS50263">
    <property type="entry name" value="CN_HYDROLASE"/>
    <property type="match status" value="1"/>
</dbReference>
<protein>
    <recommendedName>
        <fullName evidence="5">nitrilase</fullName>
        <ecNumber evidence="5">3.5.5.1</ecNumber>
    </recommendedName>
</protein>
<keyword evidence="8" id="KW-1185">Reference proteome</keyword>